<dbReference type="CDD" id="cd01171">
    <property type="entry name" value="YXKO-related"/>
    <property type="match status" value="1"/>
</dbReference>
<dbReference type="PANTHER" id="PTHR12592">
    <property type="entry name" value="ATP-DEPENDENT (S)-NAD(P)H-HYDRATE DEHYDRATASE FAMILY MEMBER"/>
    <property type="match status" value="1"/>
</dbReference>
<dbReference type="InterPro" id="IPR030677">
    <property type="entry name" value="Nnr"/>
</dbReference>
<evidence type="ECO:0000256" key="4">
    <source>
        <dbReference type="ARBA" id="ARBA00009524"/>
    </source>
</evidence>
<evidence type="ECO:0000256" key="12">
    <source>
        <dbReference type="ARBA" id="ARBA00023239"/>
    </source>
</evidence>
<keyword evidence="5 18" id="KW-0479">Metal-binding</keyword>
<keyword evidence="10 17" id="KW-0520">NAD</keyword>
<comment type="caution">
    <text evidence="22">The sequence shown here is derived from an EMBL/GenBank/DDBJ whole genome shotgun (WGS) entry which is preliminary data.</text>
</comment>
<comment type="function">
    <text evidence="14 19">Bifunctional enzyme that catalyzes the epimerization of the S- and R-forms of NAD(P)HX and the dehydration of the S-form of NAD(P)HX at the expense of ADP, which is converted to AMP. This allows the repair of both epimers of NAD(P)HX, a damaged form of NAD(P)H that is a result of enzymatic or heat-dependent hydration.</text>
</comment>
<dbReference type="Gene3D" id="3.40.1190.20">
    <property type="match status" value="1"/>
</dbReference>
<feature type="binding site" evidence="18">
    <location>
        <begin position="62"/>
        <end position="66"/>
    </location>
    <ligand>
        <name>(6S)-NADPHX</name>
        <dbReference type="ChEBI" id="CHEBI:64076"/>
    </ligand>
</feature>
<dbReference type="PANTHER" id="PTHR12592:SF0">
    <property type="entry name" value="ATP-DEPENDENT (S)-NAD(P)H-HYDRATE DEHYDRATASE"/>
    <property type="match status" value="1"/>
</dbReference>
<evidence type="ECO:0000256" key="15">
    <source>
        <dbReference type="ARBA" id="ARBA00048238"/>
    </source>
</evidence>
<dbReference type="SUPFAM" id="SSF64153">
    <property type="entry name" value="YjeF N-terminal domain-like"/>
    <property type="match status" value="1"/>
</dbReference>
<evidence type="ECO:0000256" key="19">
    <source>
        <dbReference type="PIRNR" id="PIRNR017184"/>
    </source>
</evidence>
<accession>A0A3N3ZU90</accession>
<keyword evidence="7 17" id="KW-0067">ATP-binding</keyword>
<dbReference type="RefSeq" id="WP_123824937.1">
    <property type="nucleotide sequence ID" value="NZ_RKMF01000006.1"/>
</dbReference>
<comment type="similarity">
    <text evidence="18">Belongs to the NnrE/AIBP family.</text>
</comment>
<comment type="similarity">
    <text evidence="4 19">In the C-terminal section; belongs to the NnrD/CARKD family.</text>
</comment>
<dbReference type="OrthoDB" id="9806925at2"/>
<dbReference type="EC" id="4.2.1.136" evidence="19"/>
<feature type="binding site" evidence="17">
    <location>
        <position position="325"/>
    </location>
    <ligand>
        <name>(6S)-NADPHX</name>
        <dbReference type="ChEBI" id="CHEBI:64076"/>
    </ligand>
</feature>
<evidence type="ECO:0000256" key="11">
    <source>
        <dbReference type="ARBA" id="ARBA00023235"/>
    </source>
</evidence>
<evidence type="ECO:0000256" key="18">
    <source>
        <dbReference type="HAMAP-Rule" id="MF_01966"/>
    </source>
</evidence>
<feature type="binding site" evidence="17">
    <location>
        <position position="451"/>
    </location>
    <ligand>
        <name>AMP</name>
        <dbReference type="ChEBI" id="CHEBI:456215"/>
    </ligand>
</feature>
<comment type="catalytic activity">
    <reaction evidence="1 18 19">
        <text>(6R)-NADHX = (6S)-NADHX</text>
        <dbReference type="Rhea" id="RHEA:32215"/>
        <dbReference type="ChEBI" id="CHEBI:64074"/>
        <dbReference type="ChEBI" id="CHEBI:64075"/>
        <dbReference type="EC" id="5.1.99.6"/>
    </reaction>
</comment>
<comment type="caution">
    <text evidence="18">Lacks conserved residue(s) required for the propagation of feature annotation.</text>
</comment>
<keyword evidence="12 17" id="KW-0456">Lyase</keyword>
<dbReference type="InterPro" id="IPR000631">
    <property type="entry name" value="CARKD"/>
</dbReference>
<feature type="binding site" evidence="17">
    <location>
        <position position="270"/>
    </location>
    <ligand>
        <name>(6S)-NADPHX</name>
        <dbReference type="ChEBI" id="CHEBI:64076"/>
    </ligand>
</feature>
<proteinExistence type="inferred from homology"/>
<dbReference type="GO" id="GO:0052855">
    <property type="term" value="F:ADP-dependent NAD(P)H-hydrate dehydratase activity"/>
    <property type="evidence" value="ECO:0007669"/>
    <property type="project" value="UniProtKB-UniRule"/>
</dbReference>
<evidence type="ECO:0000256" key="1">
    <source>
        <dbReference type="ARBA" id="ARBA00000013"/>
    </source>
</evidence>
<evidence type="ECO:0000313" key="23">
    <source>
        <dbReference type="Proteomes" id="UP000270616"/>
    </source>
</evidence>
<evidence type="ECO:0000256" key="7">
    <source>
        <dbReference type="ARBA" id="ARBA00022840"/>
    </source>
</evidence>
<comment type="function">
    <text evidence="18">Catalyzes the epimerization of the S- and R-forms of NAD(P)HX, a damaged form of NAD(P)H that is a result of enzymatic or heat-dependent hydration. This is a prerequisite for the S-specific NAD(P)H-hydrate dehydratase to allow the repair of both epimers of NAD(P)HX.</text>
</comment>
<dbReference type="Gene3D" id="3.40.50.10260">
    <property type="entry name" value="YjeF N-terminal domain"/>
    <property type="match status" value="1"/>
</dbReference>
<dbReference type="Pfam" id="PF01256">
    <property type="entry name" value="Carb_kinase"/>
    <property type="match status" value="1"/>
</dbReference>
<evidence type="ECO:0000256" key="5">
    <source>
        <dbReference type="ARBA" id="ARBA00022723"/>
    </source>
</evidence>
<evidence type="ECO:0000256" key="16">
    <source>
        <dbReference type="ARBA" id="ARBA00049209"/>
    </source>
</evidence>
<comment type="cofactor">
    <cofactor evidence="17">
        <name>Mg(2+)</name>
        <dbReference type="ChEBI" id="CHEBI:18420"/>
    </cofactor>
</comment>
<comment type="catalytic activity">
    <reaction evidence="16 17 19">
        <text>(6S)-NADPHX + ADP = AMP + phosphate + NADPH + H(+)</text>
        <dbReference type="Rhea" id="RHEA:32235"/>
        <dbReference type="ChEBI" id="CHEBI:15378"/>
        <dbReference type="ChEBI" id="CHEBI:43474"/>
        <dbReference type="ChEBI" id="CHEBI:57783"/>
        <dbReference type="ChEBI" id="CHEBI:64076"/>
        <dbReference type="ChEBI" id="CHEBI:456215"/>
        <dbReference type="ChEBI" id="CHEBI:456216"/>
        <dbReference type="EC" id="4.2.1.136"/>
    </reaction>
</comment>
<evidence type="ECO:0000256" key="2">
    <source>
        <dbReference type="ARBA" id="ARBA00000909"/>
    </source>
</evidence>
<feature type="domain" description="YjeF N-terminal" evidence="21">
    <location>
        <begin position="10"/>
        <end position="228"/>
    </location>
</feature>
<dbReference type="PIRSF" id="PIRSF017184">
    <property type="entry name" value="Nnr"/>
    <property type="match status" value="1"/>
</dbReference>
<sequence>MIPAWTGTTVRDVERPFLDAGDGDLLMARAAHGLALACVRVLRAERGRVTGARVVVLAGTGNNGGDALWAAAELRRRGAAVQVIAAGDRLHPAGHEALRAAGGSVETLADLGTDAATDRCLAADLLLDGLLGTGATGGLRGQAGELVERVNRELDAATDDGGQGPVVVAVDLPSGVEADTGASPGPVLAAARTVTFGGTKAAHVLPPGRGLSGEVELVTIGIEDSLPCPAVVALEDGDLDILWPRPVTEDHKYTRGVVGVVAGSPEYPGAAVLCTRSAVAAGAGMVRYLGDEHTRTLVTLTTPEVVSSADSPDGVHVQSWVAGPGAVDDEQRRRLEQILTAPEPSVLDAGAIAAVGQHLGDARLSAHQVLTPHAGELVDLLTWCQAWGLAAEVPERCEVEDAPGRWAKVAADATGATVLLKGAVTVVAGPRAETILTVGNSSPWLAAAGSGDCLAGIMGAVLANVAGRPEAFDRRVRRWLADAPLAETARNALRERFKGEGRWALVVALAATLQARASWIDGDGPGASTPERIRRALTANVTIPSA</sequence>
<protein>
    <recommendedName>
        <fullName evidence="19">Bifunctional NAD(P)H-hydrate repair enzyme</fullName>
    </recommendedName>
    <alternativeName>
        <fullName evidence="19">Nicotinamide nucleotide repair protein</fullName>
    </alternativeName>
    <domain>
        <recommendedName>
            <fullName evidence="19">ADP-dependent (S)-NAD(P)H-hydrate dehydratase</fullName>
            <ecNumber evidence="19">4.2.1.136</ecNumber>
        </recommendedName>
        <alternativeName>
            <fullName evidence="19">ADP-dependent NAD(P)HX dehydratase</fullName>
        </alternativeName>
    </domain>
    <domain>
        <recommendedName>
            <fullName evidence="19">NAD(P)H-hydrate epimerase</fullName>
            <ecNumber evidence="19">5.1.99.6</ecNumber>
        </recommendedName>
    </domain>
</protein>
<dbReference type="InterPro" id="IPR029056">
    <property type="entry name" value="Ribokinase-like"/>
</dbReference>
<feature type="binding site" evidence="17">
    <location>
        <position position="373"/>
    </location>
    <ligand>
        <name>(6S)-NADPHX</name>
        <dbReference type="ChEBI" id="CHEBI:64076"/>
    </ligand>
</feature>
<dbReference type="InterPro" id="IPR004443">
    <property type="entry name" value="YjeF_N_dom"/>
</dbReference>
<keyword evidence="13" id="KW-0511">Multifunctional enzyme</keyword>
<evidence type="ECO:0000256" key="10">
    <source>
        <dbReference type="ARBA" id="ARBA00023027"/>
    </source>
</evidence>
<dbReference type="SUPFAM" id="SSF53613">
    <property type="entry name" value="Ribokinase-like"/>
    <property type="match status" value="1"/>
</dbReference>
<organism evidence="22 23">
    <name type="scientific">Kocuria soli</name>
    <dbReference type="NCBI Taxonomy" id="2485125"/>
    <lineage>
        <taxon>Bacteria</taxon>
        <taxon>Bacillati</taxon>
        <taxon>Actinomycetota</taxon>
        <taxon>Actinomycetes</taxon>
        <taxon>Micrococcales</taxon>
        <taxon>Micrococcaceae</taxon>
        <taxon>Kocuria</taxon>
    </lineage>
</organism>
<comment type="subunit">
    <text evidence="17">Homotetramer.</text>
</comment>
<dbReference type="GO" id="GO:0110051">
    <property type="term" value="P:metabolite repair"/>
    <property type="evidence" value="ECO:0007669"/>
    <property type="project" value="TreeGrafter"/>
</dbReference>
<keyword evidence="8 17" id="KW-0521">NADP</keyword>
<evidence type="ECO:0000259" key="21">
    <source>
        <dbReference type="PROSITE" id="PS51385"/>
    </source>
</evidence>
<keyword evidence="23" id="KW-1185">Reference proteome</keyword>
<dbReference type="GO" id="GO:0052856">
    <property type="term" value="F:NAD(P)HX epimerase activity"/>
    <property type="evidence" value="ECO:0007669"/>
    <property type="project" value="UniProtKB-UniRule"/>
</dbReference>
<dbReference type="HAMAP" id="MF_01966">
    <property type="entry name" value="NADHX_epimerase"/>
    <property type="match status" value="1"/>
</dbReference>
<comment type="function">
    <text evidence="17">Catalyzes the dehydration of the S-form of NAD(P)HX at the expense of ADP, which is converted to AMP. Together with NAD(P)HX epimerase, which catalyzes the epimerization of the S- and R-forms, the enzyme allows the repair of both epimers of NAD(P)HX, a damaged form of NAD(P)H that is a result of enzymatic or heat-dependent hydration.</text>
</comment>
<feature type="binding site" evidence="17">
    <location>
        <begin position="421"/>
        <end position="425"/>
    </location>
    <ligand>
        <name>AMP</name>
        <dbReference type="ChEBI" id="CHEBI:456215"/>
    </ligand>
</feature>
<feature type="domain" description="YjeF C-terminal" evidence="20">
    <location>
        <begin position="235"/>
        <end position="544"/>
    </location>
</feature>
<keyword evidence="9 18" id="KW-0630">Potassium</keyword>
<dbReference type="GO" id="GO:0005524">
    <property type="term" value="F:ATP binding"/>
    <property type="evidence" value="ECO:0007669"/>
    <property type="project" value="UniProtKB-UniRule"/>
</dbReference>
<feature type="binding site" evidence="18">
    <location>
        <position position="128"/>
    </location>
    <ligand>
        <name>K(+)</name>
        <dbReference type="ChEBI" id="CHEBI:29103"/>
    </ligand>
</feature>
<evidence type="ECO:0000256" key="8">
    <source>
        <dbReference type="ARBA" id="ARBA00022857"/>
    </source>
</evidence>
<gene>
    <name evidence="17" type="primary">nnrD</name>
    <name evidence="18" type="synonym">nnrE</name>
    <name evidence="22" type="ORF">EDL96_06215</name>
</gene>
<comment type="similarity">
    <text evidence="3 19">In the N-terminal section; belongs to the NnrE/AIBP family.</text>
</comment>
<dbReference type="EC" id="5.1.99.6" evidence="19"/>
<comment type="cofactor">
    <cofactor evidence="18 19">
        <name>K(+)</name>
        <dbReference type="ChEBI" id="CHEBI:29103"/>
    </cofactor>
    <text evidence="18 19">Binds 1 potassium ion per subunit.</text>
</comment>
<feature type="binding site" evidence="17">
    <location>
        <position position="452"/>
    </location>
    <ligand>
        <name>(6S)-NADPHX</name>
        <dbReference type="ChEBI" id="CHEBI:64076"/>
    </ligand>
</feature>
<evidence type="ECO:0000256" key="14">
    <source>
        <dbReference type="ARBA" id="ARBA00025153"/>
    </source>
</evidence>
<evidence type="ECO:0000259" key="20">
    <source>
        <dbReference type="PROSITE" id="PS51383"/>
    </source>
</evidence>
<dbReference type="EMBL" id="RKMF01000006">
    <property type="protein sequence ID" value="ROZ63526.1"/>
    <property type="molecule type" value="Genomic_DNA"/>
</dbReference>
<comment type="similarity">
    <text evidence="17">Belongs to the NnrD/CARKD family.</text>
</comment>
<name>A0A3N3ZU90_9MICC</name>
<keyword evidence="6 17" id="KW-0547">Nucleotide-binding</keyword>
<dbReference type="PROSITE" id="PS51385">
    <property type="entry name" value="YJEF_N"/>
    <property type="match status" value="1"/>
</dbReference>
<comment type="catalytic activity">
    <reaction evidence="15 17 19">
        <text>(6S)-NADHX + ADP = AMP + phosphate + NADH + H(+)</text>
        <dbReference type="Rhea" id="RHEA:32223"/>
        <dbReference type="ChEBI" id="CHEBI:15378"/>
        <dbReference type="ChEBI" id="CHEBI:43474"/>
        <dbReference type="ChEBI" id="CHEBI:57945"/>
        <dbReference type="ChEBI" id="CHEBI:64074"/>
        <dbReference type="ChEBI" id="CHEBI:456215"/>
        <dbReference type="ChEBI" id="CHEBI:456216"/>
        <dbReference type="EC" id="4.2.1.136"/>
    </reaction>
</comment>
<evidence type="ECO:0000256" key="3">
    <source>
        <dbReference type="ARBA" id="ARBA00006001"/>
    </source>
</evidence>
<evidence type="ECO:0000256" key="17">
    <source>
        <dbReference type="HAMAP-Rule" id="MF_01965"/>
    </source>
</evidence>
<dbReference type="PROSITE" id="PS51383">
    <property type="entry name" value="YJEF_C_3"/>
    <property type="match status" value="1"/>
</dbReference>
<dbReference type="GO" id="GO:0046496">
    <property type="term" value="P:nicotinamide nucleotide metabolic process"/>
    <property type="evidence" value="ECO:0007669"/>
    <property type="project" value="UniProtKB-UniRule"/>
</dbReference>
<evidence type="ECO:0000313" key="22">
    <source>
        <dbReference type="EMBL" id="ROZ63526.1"/>
    </source>
</evidence>
<dbReference type="GO" id="GO:0046872">
    <property type="term" value="F:metal ion binding"/>
    <property type="evidence" value="ECO:0007669"/>
    <property type="project" value="UniProtKB-UniRule"/>
</dbReference>
<reference evidence="22 23" key="1">
    <citation type="submission" date="2018-10" db="EMBL/GenBank/DDBJ databases">
        <title>Kocuria sp. M5W7-7, whole genome shotgun sequence.</title>
        <authorList>
            <person name="Tuo L."/>
        </authorList>
    </citation>
    <scope>NUCLEOTIDE SEQUENCE [LARGE SCALE GENOMIC DNA]</scope>
    <source>
        <strain evidence="22 23">M5W7-7</strain>
    </source>
</reference>
<feature type="binding site" evidence="18">
    <location>
        <position position="63"/>
    </location>
    <ligand>
        <name>K(+)</name>
        <dbReference type="ChEBI" id="CHEBI:29103"/>
    </ligand>
</feature>
<dbReference type="HAMAP" id="MF_01965">
    <property type="entry name" value="NADHX_dehydratase"/>
    <property type="match status" value="1"/>
</dbReference>
<evidence type="ECO:0000256" key="6">
    <source>
        <dbReference type="ARBA" id="ARBA00022741"/>
    </source>
</evidence>
<evidence type="ECO:0000256" key="9">
    <source>
        <dbReference type="ARBA" id="ARBA00022958"/>
    </source>
</evidence>
<dbReference type="Proteomes" id="UP000270616">
    <property type="component" value="Unassembled WGS sequence"/>
</dbReference>
<feature type="binding site" evidence="18">
    <location>
        <begin position="132"/>
        <end position="138"/>
    </location>
    <ligand>
        <name>(6S)-NADPHX</name>
        <dbReference type="ChEBI" id="CHEBI:64076"/>
    </ligand>
</feature>
<comment type="catalytic activity">
    <reaction evidence="2 18 19">
        <text>(6R)-NADPHX = (6S)-NADPHX</text>
        <dbReference type="Rhea" id="RHEA:32227"/>
        <dbReference type="ChEBI" id="CHEBI:64076"/>
        <dbReference type="ChEBI" id="CHEBI:64077"/>
        <dbReference type="EC" id="5.1.99.6"/>
    </reaction>
</comment>
<feature type="binding site" evidence="18">
    <location>
        <position position="174"/>
    </location>
    <ligand>
        <name>K(+)</name>
        <dbReference type="ChEBI" id="CHEBI:29103"/>
    </ligand>
</feature>
<keyword evidence="11 18" id="KW-0413">Isomerase</keyword>
<feature type="binding site" evidence="18">
    <location>
        <position position="171"/>
    </location>
    <ligand>
        <name>(6S)-NADPHX</name>
        <dbReference type="ChEBI" id="CHEBI:64076"/>
    </ligand>
</feature>
<dbReference type="AlphaFoldDB" id="A0A3N3ZU90"/>
<dbReference type="Pfam" id="PF03853">
    <property type="entry name" value="YjeF_N"/>
    <property type="match status" value="1"/>
</dbReference>
<dbReference type="InterPro" id="IPR036652">
    <property type="entry name" value="YjeF_N_dom_sf"/>
</dbReference>
<evidence type="ECO:0000256" key="13">
    <source>
        <dbReference type="ARBA" id="ARBA00023268"/>
    </source>
</evidence>